<evidence type="ECO:0000256" key="4">
    <source>
        <dbReference type="ARBA" id="ARBA00023163"/>
    </source>
</evidence>
<dbReference type="Pfam" id="PF03704">
    <property type="entry name" value="BTAD"/>
    <property type="match status" value="1"/>
</dbReference>
<keyword evidence="3" id="KW-0238">DNA-binding</keyword>
<dbReference type="InterPro" id="IPR036388">
    <property type="entry name" value="WH-like_DNA-bd_sf"/>
</dbReference>
<dbReference type="SMART" id="SM01043">
    <property type="entry name" value="BTAD"/>
    <property type="match status" value="1"/>
</dbReference>
<proteinExistence type="predicted"/>
<dbReference type="PANTHER" id="PTHR35807">
    <property type="entry name" value="TRANSCRIPTIONAL REGULATOR REDD-RELATED"/>
    <property type="match status" value="1"/>
</dbReference>
<feature type="domain" description="Response regulatory" evidence="7">
    <location>
        <begin position="2"/>
        <end position="116"/>
    </location>
</feature>
<comment type="function">
    <text evidence="5">May play the central regulatory role in sporulation. It may be an element of the effector pathway responsible for the activation of sporulation genes in response to nutritional stress. Spo0A may act in concert with spo0H (a sigma factor) to control the expression of some genes that are critical to the sporulation process.</text>
</comment>
<evidence type="ECO:0000256" key="1">
    <source>
        <dbReference type="ARBA" id="ARBA00018672"/>
    </source>
</evidence>
<dbReference type="InterPro" id="IPR005158">
    <property type="entry name" value="BTAD"/>
</dbReference>
<keyword evidence="6" id="KW-0597">Phosphoprotein</keyword>
<dbReference type="Gene3D" id="3.40.50.2300">
    <property type="match status" value="1"/>
</dbReference>
<evidence type="ECO:0000256" key="3">
    <source>
        <dbReference type="ARBA" id="ARBA00023125"/>
    </source>
</evidence>
<dbReference type="InterPro" id="IPR051677">
    <property type="entry name" value="AfsR-DnrI-RedD_regulator"/>
</dbReference>
<dbReference type="Gene3D" id="1.25.40.10">
    <property type="entry name" value="Tetratricopeptide repeat domain"/>
    <property type="match status" value="1"/>
</dbReference>
<feature type="modified residue" description="4-aspartylphosphate" evidence="6">
    <location>
        <position position="53"/>
    </location>
</feature>
<dbReference type="EMBL" id="JAJEKE010000020">
    <property type="protein sequence ID" value="MCQ1531258.1"/>
    <property type="molecule type" value="Genomic_DNA"/>
</dbReference>
<dbReference type="RefSeq" id="WP_255228786.1">
    <property type="nucleotide sequence ID" value="NZ_JAJEKE010000020.1"/>
</dbReference>
<keyword evidence="2" id="KW-0805">Transcription regulation</keyword>
<dbReference type="SMART" id="SM00448">
    <property type="entry name" value="REC"/>
    <property type="match status" value="1"/>
</dbReference>
<dbReference type="Pfam" id="PF00072">
    <property type="entry name" value="Response_reg"/>
    <property type="match status" value="1"/>
</dbReference>
<evidence type="ECO:0000256" key="6">
    <source>
        <dbReference type="PROSITE-ProRule" id="PRU00169"/>
    </source>
</evidence>
<dbReference type="PANTHER" id="PTHR35807:SF1">
    <property type="entry name" value="TRANSCRIPTIONAL REGULATOR REDD"/>
    <property type="match status" value="1"/>
</dbReference>
<accession>A0ABT1NM98</accession>
<keyword evidence="4" id="KW-0804">Transcription</keyword>
<reference evidence="8 9" key="1">
    <citation type="submission" date="2021-10" db="EMBL/GenBank/DDBJ databases">
        <title>Lutispora strain m25 sp. nov., a thermophilic, non-spore-forming bacterium isolated from a lab-scale methanogenic bioreactor digesting anaerobic sludge.</title>
        <authorList>
            <person name="El Houari A."/>
            <person name="Mcdonald J."/>
        </authorList>
    </citation>
    <scope>NUCLEOTIDE SEQUENCE [LARGE SCALE GENOMIC DNA]</scope>
    <source>
        <strain evidence="9">m25</strain>
    </source>
</reference>
<dbReference type="SUPFAM" id="SSF46894">
    <property type="entry name" value="C-terminal effector domain of the bipartite response regulators"/>
    <property type="match status" value="1"/>
</dbReference>
<dbReference type="Gene3D" id="1.10.10.10">
    <property type="entry name" value="Winged helix-like DNA-binding domain superfamily/Winged helix DNA-binding domain"/>
    <property type="match status" value="1"/>
</dbReference>
<dbReference type="InterPro" id="IPR016032">
    <property type="entry name" value="Sig_transdc_resp-reg_C-effctor"/>
</dbReference>
<name>A0ABT1NM98_9FIRM</name>
<organism evidence="8 9">
    <name type="scientific">Lutispora saccharofermentans</name>
    <dbReference type="NCBI Taxonomy" id="3024236"/>
    <lineage>
        <taxon>Bacteria</taxon>
        <taxon>Bacillati</taxon>
        <taxon>Bacillota</taxon>
        <taxon>Clostridia</taxon>
        <taxon>Lutisporales</taxon>
        <taxon>Lutisporaceae</taxon>
        <taxon>Lutispora</taxon>
    </lineage>
</organism>
<dbReference type="Proteomes" id="UP001651880">
    <property type="component" value="Unassembled WGS sequence"/>
</dbReference>
<comment type="caution">
    <text evidence="8">The sequence shown here is derived from an EMBL/GenBank/DDBJ whole genome shotgun (WGS) entry which is preliminary data.</text>
</comment>
<evidence type="ECO:0000256" key="5">
    <source>
        <dbReference type="ARBA" id="ARBA00024867"/>
    </source>
</evidence>
<gene>
    <name evidence="8" type="ORF">LJD61_17160</name>
</gene>
<dbReference type="InterPro" id="IPR011006">
    <property type="entry name" value="CheY-like_superfamily"/>
</dbReference>
<dbReference type="InterPro" id="IPR011990">
    <property type="entry name" value="TPR-like_helical_dom_sf"/>
</dbReference>
<sequence>MKTWLIDDEQPCLDELAWMLEQYPDLKLMGMDTDPVKALASIAKHSPDAVFLDIDMPKIDGLELALRIQEQCSGVIVIFVTAHAQYALDAFKTHPLDFLLKPVRRARLDDCVAHLRKHYALLHPGRTIQYSPTLRCFGVFELICENEVKWGTRRVRELFLYLIGRNGSPASKQELLDALFGGQSDKSTVHNLYMTIYRLKSLLYTLDSERKLIRLTEDNRLNIAPGVCDFTDFMRFGQENAIITGENAAEAAHMLGLCRGPYLEKESFEWTGEVANEIETEYERISLGLGSYYISKGCLQEAEHIIESLLLRNELCEEAHTLLLDLTLRLGNRDAYLRYYEQYARMLKKELRLQPAARYREQYYRLKH</sequence>
<evidence type="ECO:0000259" key="7">
    <source>
        <dbReference type="PROSITE" id="PS50110"/>
    </source>
</evidence>
<protein>
    <recommendedName>
        <fullName evidence="1">Stage 0 sporulation protein A homolog</fullName>
    </recommendedName>
</protein>
<evidence type="ECO:0000313" key="8">
    <source>
        <dbReference type="EMBL" id="MCQ1531258.1"/>
    </source>
</evidence>
<evidence type="ECO:0000313" key="9">
    <source>
        <dbReference type="Proteomes" id="UP001651880"/>
    </source>
</evidence>
<evidence type="ECO:0000256" key="2">
    <source>
        <dbReference type="ARBA" id="ARBA00023015"/>
    </source>
</evidence>
<dbReference type="SUPFAM" id="SSF52172">
    <property type="entry name" value="CheY-like"/>
    <property type="match status" value="1"/>
</dbReference>
<keyword evidence="9" id="KW-1185">Reference proteome</keyword>
<dbReference type="SUPFAM" id="SSF48452">
    <property type="entry name" value="TPR-like"/>
    <property type="match status" value="1"/>
</dbReference>
<dbReference type="InterPro" id="IPR001789">
    <property type="entry name" value="Sig_transdc_resp-reg_receiver"/>
</dbReference>
<dbReference type="PROSITE" id="PS50110">
    <property type="entry name" value="RESPONSE_REGULATORY"/>
    <property type="match status" value="1"/>
</dbReference>